<name>A0A3D8VEN4_9GAMM</name>
<organism evidence="2 3">
    <name type="scientific">Lysobacter soli</name>
    <dbReference type="NCBI Taxonomy" id="453783"/>
    <lineage>
        <taxon>Bacteria</taxon>
        <taxon>Pseudomonadati</taxon>
        <taxon>Pseudomonadota</taxon>
        <taxon>Gammaproteobacteria</taxon>
        <taxon>Lysobacterales</taxon>
        <taxon>Lysobacteraceae</taxon>
        <taxon>Lysobacter</taxon>
    </lineage>
</organism>
<accession>A0A3D8VEN4</accession>
<gene>
    <name evidence="2" type="ORF">DX912_09645</name>
</gene>
<sequence>MGTVLVQACAAEHIALDGTCTVPIWVQKPEQVLPPLSLAEGTQVALAIVLCWTVGLCFRLYRRAAQS</sequence>
<comment type="caution">
    <text evidence="2">The sequence shown here is derived from an EMBL/GenBank/DDBJ whole genome shotgun (WGS) entry which is preliminary data.</text>
</comment>
<keyword evidence="1" id="KW-1133">Transmembrane helix</keyword>
<dbReference type="Proteomes" id="UP000256829">
    <property type="component" value="Unassembled WGS sequence"/>
</dbReference>
<evidence type="ECO:0000313" key="3">
    <source>
        <dbReference type="Proteomes" id="UP000256829"/>
    </source>
</evidence>
<evidence type="ECO:0000256" key="1">
    <source>
        <dbReference type="SAM" id="Phobius"/>
    </source>
</evidence>
<keyword evidence="1" id="KW-0812">Transmembrane</keyword>
<reference evidence="2 3" key="1">
    <citation type="submission" date="2018-08" db="EMBL/GenBank/DDBJ databases">
        <title>Lysobacter soli KCTC 22011, whole genome shotgun sequence.</title>
        <authorList>
            <person name="Zhang X."/>
            <person name="Feng G."/>
            <person name="Zhu H."/>
        </authorList>
    </citation>
    <scope>NUCLEOTIDE SEQUENCE [LARGE SCALE GENOMIC DNA]</scope>
    <source>
        <strain evidence="2 3">KCTC 22011</strain>
    </source>
</reference>
<evidence type="ECO:0000313" key="2">
    <source>
        <dbReference type="EMBL" id="RDY67521.1"/>
    </source>
</evidence>
<keyword evidence="3" id="KW-1185">Reference proteome</keyword>
<feature type="transmembrane region" description="Helical" evidence="1">
    <location>
        <begin position="43"/>
        <end position="61"/>
    </location>
</feature>
<keyword evidence="1" id="KW-0472">Membrane</keyword>
<proteinExistence type="predicted"/>
<dbReference type="EMBL" id="QTJR01000005">
    <property type="protein sequence ID" value="RDY67521.1"/>
    <property type="molecule type" value="Genomic_DNA"/>
</dbReference>
<dbReference type="RefSeq" id="WP_115842288.1">
    <property type="nucleotide sequence ID" value="NZ_QTJR01000005.1"/>
</dbReference>
<dbReference type="AlphaFoldDB" id="A0A3D8VEN4"/>
<protein>
    <submittedName>
        <fullName evidence="2">Uncharacterized protein</fullName>
    </submittedName>
</protein>